<dbReference type="RefSeq" id="WP_054965196.1">
    <property type="nucleotide sequence ID" value="NZ_FMUN01000005.1"/>
</dbReference>
<dbReference type="PANTHER" id="PTHR12903">
    <property type="entry name" value="MITOCHONDRIAL RIBOSOMAL PROTEIN L24"/>
    <property type="match status" value="1"/>
</dbReference>
<evidence type="ECO:0000256" key="8">
    <source>
        <dbReference type="HAMAP-Rule" id="MF_01326"/>
    </source>
</evidence>
<evidence type="ECO:0000256" key="7">
    <source>
        <dbReference type="ARBA" id="ARBA00058688"/>
    </source>
</evidence>
<sequence>MQRIKKGDDVVVRSGKDAGKRGTVQRVLPRDNRVVVANANMVKRHVRPNPQAGIAGGIQEREAALDLSKVNPFCRTCNKGVRIGFKTLEDGRKVRVCRSCGEALDS</sequence>
<evidence type="ECO:0000256" key="1">
    <source>
        <dbReference type="ARBA" id="ARBA00010618"/>
    </source>
</evidence>
<dbReference type="NCBIfam" id="TIGR01079">
    <property type="entry name" value="rplX_bact"/>
    <property type="match status" value="1"/>
</dbReference>
<name>A0A0N8PNA3_9GAMM</name>
<evidence type="ECO:0000256" key="4">
    <source>
        <dbReference type="ARBA" id="ARBA00022980"/>
    </source>
</evidence>
<dbReference type="OrthoDB" id="9807419at2"/>
<dbReference type="InterPro" id="IPR008991">
    <property type="entry name" value="Translation_prot_SH3-like_sf"/>
</dbReference>
<keyword evidence="2 8" id="KW-0699">rRNA-binding</keyword>
<dbReference type="Gene3D" id="2.30.30.30">
    <property type="match status" value="1"/>
</dbReference>
<evidence type="ECO:0000313" key="11">
    <source>
        <dbReference type="EMBL" id="SCY43177.1"/>
    </source>
</evidence>
<evidence type="ECO:0000256" key="6">
    <source>
        <dbReference type="ARBA" id="ARBA00035206"/>
    </source>
</evidence>
<evidence type="ECO:0000256" key="3">
    <source>
        <dbReference type="ARBA" id="ARBA00022884"/>
    </source>
</evidence>
<keyword evidence="4 8" id="KW-0689">Ribosomal protein</keyword>
<feature type="region of interest" description="Disordered" evidence="9">
    <location>
        <begin position="1"/>
        <end position="20"/>
    </location>
</feature>
<dbReference type="CDD" id="cd06089">
    <property type="entry name" value="KOW_RPL26"/>
    <property type="match status" value="1"/>
</dbReference>
<gene>
    <name evidence="8" type="primary">rplX</name>
    <name evidence="11" type="ORF">SAMN05661077_2133</name>
</gene>
<feature type="domain" description="KOW" evidence="10">
    <location>
        <begin position="3"/>
        <end position="30"/>
    </location>
</feature>
<dbReference type="InterPro" id="IPR005824">
    <property type="entry name" value="KOW"/>
</dbReference>
<reference evidence="12" key="1">
    <citation type="submission" date="2016-10" db="EMBL/GenBank/DDBJ databases">
        <authorList>
            <person name="Varghese N."/>
        </authorList>
    </citation>
    <scope>NUCLEOTIDE SEQUENCE [LARGE SCALE GENOMIC DNA]</scope>
    <source>
        <strain evidence="12">HL 19</strain>
    </source>
</reference>
<proteinExistence type="inferred from homology"/>
<evidence type="ECO:0000313" key="12">
    <source>
        <dbReference type="Proteomes" id="UP000183104"/>
    </source>
</evidence>
<keyword evidence="5 8" id="KW-0687">Ribonucleoprotein</keyword>
<comment type="function">
    <text evidence="8">One of two assembly initiator proteins, it binds directly to the 5'-end of the 23S rRNA, where it nucleates assembly of the 50S subunit.</text>
</comment>
<dbReference type="EMBL" id="FMUN01000005">
    <property type="protein sequence ID" value="SCY43177.1"/>
    <property type="molecule type" value="Genomic_DNA"/>
</dbReference>
<dbReference type="InterPro" id="IPR014722">
    <property type="entry name" value="Rib_uL2_dom2"/>
</dbReference>
<dbReference type="InterPro" id="IPR003256">
    <property type="entry name" value="Ribosomal_uL24"/>
</dbReference>
<dbReference type="GO" id="GO:0005840">
    <property type="term" value="C:ribosome"/>
    <property type="evidence" value="ECO:0007669"/>
    <property type="project" value="UniProtKB-KW"/>
</dbReference>
<dbReference type="InterPro" id="IPR041988">
    <property type="entry name" value="Ribosomal_uL24_KOW"/>
</dbReference>
<keyword evidence="3 8" id="KW-0694">RNA-binding</keyword>
<evidence type="ECO:0000256" key="9">
    <source>
        <dbReference type="SAM" id="MobiDB-lite"/>
    </source>
</evidence>
<dbReference type="InterPro" id="IPR057264">
    <property type="entry name" value="Ribosomal_uL24_C"/>
</dbReference>
<dbReference type="SMART" id="SM00739">
    <property type="entry name" value="KOW"/>
    <property type="match status" value="1"/>
</dbReference>
<dbReference type="HAMAP" id="MF_01326_B">
    <property type="entry name" value="Ribosomal_uL24_B"/>
    <property type="match status" value="1"/>
</dbReference>
<dbReference type="STRING" id="381306.AN478_03235"/>
<dbReference type="SUPFAM" id="SSF50104">
    <property type="entry name" value="Translation proteins SH3-like domain"/>
    <property type="match status" value="1"/>
</dbReference>
<dbReference type="Pfam" id="PF00467">
    <property type="entry name" value="KOW"/>
    <property type="match status" value="1"/>
</dbReference>
<dbReference type="GO" id="GO:1990904">
    <property type="term" value="C:ribonucleoprotein complex"/>
    <property type="evidence" value="ECO:0007669"/>
    <property type="project" value="UniProtKB-KW"/>
</dbReference>
<dbReference type="Proteomes" id="UP000183104">
    <property type="component" value="Unassembled WGS sequence"/>
</dbReference>
<dbReference type="Pfam" id="PF17136">
    <property type="entry name" value="ribosomal_L24"/>
    <property type="match status" value="1"/>
</dbReference>
<comment type="function">
    <text evidence="7 8">One of the proteins that surrounds the polypeptide exit tunnel on the outside of the subunit.</text>
</comment>
<dbReference type="PATRIC" id="fig|381306.5.peg.1130"/>
<dbReference type="GO" id="GO:0006412">
    <property type="term" value="P:translation"/>
    <property type="evidence" value="ECO:0007669"/>
    <property type="project" value="UniProtKB-UniRule"/>
</dbReference>
<evidence type="ECO:0000259" key="10">
    <source>
        <dbReference type="SMART" id="SM00739"/>
    </source>
</evidence>
<protein>
    <recommendedName>
        <fullName evidence="6 8">Large ribosomal subunit protein uL24</fullName>
    </recommendedName>
</protein>
<keyword evidence="12" id="KW-1185">Reference proteome</keyword>
<comment type="subunit">
    <text evidence="8">Part of the 50S ribosomal subunit.</text>
</comment>
<evidence type="ECO:0000256" key="5">
    <source>
        <dbReference type="ARBA" id="ARBA00023274"/>
    </source>
</evidence>
<accession>A0A0N8PNA3</accession>
<evidence type="ECO:0000256" key="2">
    <source>
        <dbReference type="ARBA" id="ARBA00022730"/>
    </source>
</evidence>
<dbReference type="FunFam" id="2.30.30.30:FF:000004">
    <property type="entry name" value="50S ribosomal protein L24"/>
    <property type="match status" value="1"/>
</dbReference>
<organism evidence="11 12">
    <name type="scientific">Thiohalorhabdus denitrificans</name>
    <dbReference type="NCBI Taxonomy" id="381306"/>
    <lineage>
        <taxon>Bacteria</taxon>
        <taxon>Pseudomonadati</taxon>
        <taxon>Pseudomonadota</taxon>
        <taxon>Gammaproteobacteria</taxon>
        <taxon>Thiohalorhabdales</taxon>
        <taxon>Thiohalorhabdaceae</taxon>
        <taxon>Thiohalorhabdus</taxon>
    </lineage>
</organism>
<comment type="similarity">
    <text evidence="1 8">Belongs to the universal ribosomal protein uL24 family.</text>
</comment>
<dbReference type="GO" id="GO:0003735">
    <property type="term" value="F:structural constituent of ribosome"/>
    <property type="evidence" value="ECO:0007669"/>
    <property type="project" value="InterPro"/>
</dbReference>
<dbReference type="AlphaFoldDB" id="A0A0N8PNA3"/>
<dbReference type="GO" id="GO:0019843">
    <property type="term" value="F:rRNA binding"/>
    <property type="evidence" value="ECO:0007669"/>
    <property type="project" value="UniProtKB-UniRule"/>
</dbReference>